<sequence length="320" mass="33990">MTLSTLLKTSASTLARGAAGVAGGLALYFALTGQPALAQEAAQPAAPPAIRGEGPALWVVKDADSTLYLFGTVHVLRPTIGWSSPRVEAAFDSADEVWFEISDPDNQAAVMPLVQQYGLSPDKPLSSILTAEEMAELDAAARTVGMSAAQLDPMRPWLAGLTLSVAPLVKAGYDPQSGVELVLKARAEAAGKPIKAFETIDKQIRILATMDEPVQLEFIRQTLEDFDDAVEMLDGMVDAWSRGDVAELDRVVVEDMKDTAPHVYQAILVDRNLDWANQIQTLLQGSGTAFIAVGAAHLAGDDSVQALLAQRGVDVARVAD</sequence>
<evidence type="ECO:0000313" key="2">
    <source>
        <dbReference type="Proteomes" id="UP001055429"/>
    </source>
</evidence>
<dbReference type="CDD" id="cd14789">
    <property type="entry name" value="Tiki"/>
    <property type="match status" value="1"/>
</dbReference>
<accession>A0ABY4SN98</accession>
<evidence type="ECO:0000313" key="1">
    <source>
        <dbReference type="EMBL" id="URI15718.1"/>
    </source>
</evidence>
<dbReference type="PANTHER" id="PTHR40590">
    <property type="entry name" value="CYTOPLASMIC PROTEIN-RELATED"/>
    <property type="match status" value="1"/>
</dbReference>
<name>A0ABY4SN98_9CAUL</name>
<reference evidence="1" key="1">
    <citation type="submission" date="2022-05" db="EMBL/GenBank/DDBJ databases">
        <title>Brevundimonas albigilva TT17 genome sequence.</title>
        <authorList>
            <person name="Lee K."/>
            <person name="Son H."/>
        </authorList>
    </citation>
    <scope>NUCLEOTIDE SEQUENCE</scope>
    <source>
        <strain evidence="1">TT17</strain>
    </source>
</reference>
<dbReference type="PANTHER" id="PTHR40590:SF1">
    <property type="entry name" value="CYTOPLASMIC PROTEIN"/>
    <property type="match status" value="1"/>
</dbReference>
<dbReference type="InterPro" id="IPR047111">
    <property type="entry name" value="YbaP-like"/>
</dbReference>
<keyword evidence="2" id="KW-1185">Reference proteome</keyword>
<dbReference type="Proteomes" id="UP001055429">
    <property type="component" value="Chromosome"/>
</dbReference>
<dbReference type="RefSeq" id="WP_250202108.1">
    <property type="nucleotide sequence ID" value="NZ_CP097649.1"/>
</dbReference>
<gene>
    <name evidence="1" type="ORF">M8231_01585</name>
</gene>
<dbReference type="InterPro" id="IPR002816">
    <property type="entry name" value="TraB/PrgY/GumN_fam"/>
</dbReference>
<organism evidence="1 2">
    <name type="scientific">Brevundimonas albigilva</name>
    <dbReference type="NCBI Taxonomy" id="1312364"/>
    <lineage>
        <taxon>Bacteria</taxon>
        <taxon>Pseudomonadati</taxon>
        <taxon>Pseudomonadota</taxon>
        <taxon>Alphaproteobacteria</taxon>
        <taxon>Caulobacterales</taxon>
        <taxon>Caulobacteraceae</taxon>
        <taxon>Brevundimonas</taxon>
    </lineage>
</organism>
<proteinExistence type="predicted"/>
<dbReference type="Pfam" id="PF01963">
    <property type="entry name" value="TraB_PrgY_gumN"/>
    <property type="match status" value="1"/>
</dbReference>
<protein>
    <submittedName>
        <fullName evidence="1">TraB/GumN family protein</fullName>
    </submittedName>
</protein>
<dbReference type="EMBL" id="CP097649">
    <property type="protein sequence ID" value="URI15718.1"/>
    <property type="molecule type" value="Genomic_DNA"/>
</dbReference>